<accession>A0ABW4XI85</accession>
<evidence type="ECO:0000259" key="7">
    <source>
        <dbReference type="PROSITE" id="PS50893"/>
    </source>
</evidence>
<organism evidence="8 9">
    <name type="scientific">Corallincola platygyrae</name>
    <dbReference type="NCBI Taxonomy" id="1193278"/>
    <lineage>
        <taxon>Bacteria</taxon>
        <taxon>Pseudomonadati</taxon>
        <taxon>Pseudomonadota</taxon>
        <taxon>Gammaproteobacteria</taxon>
        <taxon>Alteromonadales</taxon>
        <taxon>Psychromonadaceae</taxon>
        <taxon>Corallincola</taxon>
    </lineage>
</organism>
<dbReference type="PROSITE" id="PS50893">
    <property type="entry name" value="ABC_TRANSPORTER_2"/>
    <property type="match status" value="1"/>
</dbReference>
<comment type="caution">
    <text evidence="8">The sequence shown here is derived from an EMBL/GenBank/DDBJ whole genome shotgun (WGS) entry which is preliminary data.</text>
</comment>
<evidence type="ECO:0000313" key="8">
    <source>
        <dbReference type="EMBL" id="MFD2094782.1"/>
    </source>
</evidence>
<dbReference type="Gene3D" id="3.40.50.300">
    <property type="entry name" value="P-loop containing nucleotide triphosphate hydrolases"/>
    <property type="match status" value="1"/>
</dbReference>
<dbReference type="NCBIfam" id="TIGR01189">
    <property type="entry name" value="ccmA"/>
    <property type="match status" value="1"/>
</dbReference>
<evidence type="ECO:0000256" key="1">
    <source>
        <dbReference type="ARBA" id="ARBA00022448"/>
    </source>
</evidence>
<keyword evidence="9" id="KW-1185">Reference proteome</keyword>
<sequence length="219" mass="24012">MLEARDLCCIRDDRLLFQSLNLTIAPGELLQVEGPNGAGKTSLLRILACLATPQAGQLLFEGSLVSDDREGYLANMLYLGHKPGIKQELTPLENLEFYQRVSPVTDQLSAWELLTLVGLAGYEDMPAGKLSAGQQRRTALARLWQSSAKLWILDEPFTSLDKQGVAGLQKRFAEHLATGGAIIMTTHQELQMEAENVRRLRLGQTLASAEPVEAVEVVA</sequence>
<proteinExistence type="predicted"/>
<evidence type="ECO:0000256" key="5">
    <source>
        <dbReference type="ARBA" id="ARBA00022967"/>
    </source>
</evidence>
<evidence type="ECO:0000256" key="2">
    <source>
        <dbReference type="ARBA" id="ARBA00022741"/>
    </source>
</evidence>
<dbReference type="SMART" id="SM00382">
    <property type="entry name" value="AAA"/>
    <property type="match status" value="1"/>
</dbReference>
<feature type="domain" description="ABC transporter" evidence="7">
    <location>
        <begin position="2"/>
        <end position="219"/>
    </location>
</feature>
<keyword evidence="6" id="KW-0472">Membrane</keyword>
<keyword evidence="4" id="KW-0067">ATP-binding</keyword>
<evidence type="ECO:0000256" key="4">
    <source>
        <dbReference type="ARBA" id="ARBA00022840"/>
    </source>
</evidence>
<evidence type="ECO:0000313" key="9">
    <source>
        <dbReference type="Proteomes" id="UP001597380"/>
    </source>
</evidence>
<dbReference type="RefSeq" id="WP_345338223.1">
    <property type="nucleotide sequence ID" value="NZ_BAABLI010000004.1"/>
</dbReference>
<dbReference type="Proteomes" id="UP001597380">
    <property type="component" value="Unassembled WGS sequence"/>
</dbReference>
<dbReference type="InterPro" id="IPR005895">
    <property type="entry name" value="ABC_transptr_haem_export_CcmA"/>
</dbReference>
<dbReference type="InterPro" id="IPR003439">
    <property type="entry name" value="ABC_transporter-like_ATP-bd"/>
</dbReference>
<dbReference type="InterPro" id="IPR003593">
    <property type="entry name" value="AAA+_ATPase"/>
</dbReference>
<dbReference type="InterPro" id="IPR027417">
    <property type="entry name" value="P-loop_NTPase"/>
</dbReference>
<dbReference type="PANTHER" id="PTHR43499">
    <property type="entry name" value="ABC TRANSPORTER I FAMILY MEMBER 1"/>
    <property type="match status" value="1"/>
</dbReference>
<name>A0ABW4XI85_9GAMM</name>
<protein>
    <submittedName>
        <fullName evidence="8">Cytochrome c biogenesis heme-transporting ATPase CcmA</fullName>
    </submittedName>
</protein>
<keyword evidence="2" id="KW-0547">Nucleotide-binding</keyword>
<keyword evidence="3" id="KW-0201">Cytochrome c-type biogenesis</keyword>
<keyword evidence="5" id="KW-1278">Translocase</keyword>
<evidence type="ECO:0000256" key="3">
    <source>
        <dbReference type="ARBA" id="ARBA00022748"/>
    </source>
</evidence>
<reference evidence="9" key="1">
    <citation type="journal article" date="2019" name="Int. J. Syst. Evol. Microbiol.">
        <title>The Global Catalogue of Microorganisms (GCM) 10K type strain sequencing project: providing services to taxonomists for standard genome sequencing and annotation.</title>
        <authorList>
            <consortium name="The Broad Institute Genomics Platform"/>
            <consortium name="The Broad Institute Genome Sequencing Center for Infectious Disease"/>
            <person name="Wu L."/>
            <person name="Ma J."/>
        </authorList>
    </citation>
    <scope>NUCLEOTIDE SEQUENCE [LARGE SCALE GENOMIC DNA]</scope>
    <source>
        <strain evidence="9">CGMCC 1.10992</strain>
    </source>
</reference>
<dbReference type="PANTHER" id="PTHR43499:SF1">
    <property type="entry name" value="ABC TRANSPORTER I FAMILY MEMBER 1"/>
    <property type="match status" value="1"/>
</dbReference>
<gene>
    <name evidence="8" type="primary">ccmA</name>
    <name evidence="8" type="ORF">ACFSJ3_02215</name>
</gene>
<dbReference type="EMBL" id="JBHUHT010000007">
    <property type="protein sequence ID" value="MFD2094782.1"/>
    <property type="molecule type" value="Genomic_DNA"/>
</dbReference>
<keyword evidence="1" id="KW-0813">Transport</keyword>
<evidence type="ECO:0000256" key="6">
    <source>
        <dbReference type="ARBA" id="ARBA00023136"/>
    </source>
</evidence>
<dbReference type="SUPFAM" id="SSF52540">
    <property type="entry name" value="P-loop containing nucleoside triphosphate hydrolases"/>
    <property type="match status" value="1"/>
</dbReference>
<dbReference type="NCBIfam" id="NF010061">
    <property type="entry name" value="PRK13538.1"/>
    <property type="match status" value="1"/>
</dbReference>
<dbReference type="Pfam" id="PF00005">
    <property type="entry name" value="ABC_tran"/>
    <property type="match status" value="1"/>
</dbReference>